<evidence type="ECO:0000256" key="1">
    <source>
        <dbReference type="SAM" id="Phobius"/>
    </source>
</evidence>
<evidence type="ECO:0000313" key="3">
    <source>
        <dbReference type="Proteomes" id="UP001597040"/>
    </source>
</evidence>
<gene>
    <name evidence="2" type="ORF">ACFQ3N_06965</name>
</gene>
<dbReference type="EMBL" id="JBHTKJ010000013">
    <property type="protein sequence ID" value="MFD1038151.1"/>
    <property type="molecule type" value="Genomic_DNA"/>
</dbReference>
<name>A0ABW3LID0_9BACI</name>
<organism evidence="2 3">
    <name type="scientific">Virgibacillus byunsanensis</name>
    <dbReference type="NCBI Taxonomy" id="570945"/>
    <lineage>
        <taxon>Bacteria</taxon>
        <taxon>Bacillati</taxon>
        <taxon>Bacillota</taxon>
        <taxon>Bacilli</taxon>
        <taxon>Bacillales</taxon>
        <taxon>Bacillaceae</taxon>
        <taxon>Virgibacillus</taxon>
    </lineage>
</organism>
<protein>
    <submittedName>
        <fullName evidence="2">Uncharacterized protein</fullName>
    </submittedName>
</protein>
<keyword evidence="3" id="KW-1185">Reference proteome</keyword>
<feature type="transmembrane region" description="Helical" evidence="1">
    <location>
        <begin position="7"/>
        <end position="29"/>
    </location>
</feature>
<dbReference type="RefSeq" id="WP_390360868.1">
    <property type="nucleotide sequence ID" value="NZ_JBHTKJ010000013.1"/>
</dbReference>
<dbReference type="Proteomes" id="UP001597040">
    <property type="component" value="Unassembled WGS sequence"/>
</dbReference>
<proteinExistence type="predicted"/>
<keyword evidence="1" id="KW-1133">Transmembrane helix</keyword>
<comment type="caution">
    <text evidence="2">The sequence shown here is derived from an EMBL/GenBank/DDBJ whole genome shotgun (WGS) entry which is preliminary data.</text>
</comment>
<evidence type="ECO:0000313" key="2">
    <source>
        <dbReference type="EMBL" id="MFD1038151.1"/>
    </source>
</evidence>
<sequence length="98" mass="10673">MEALRHKLVLVFGIVTVGIWVAVITLLLLQDNTVVIDSHSMSQKNTTEKQSVVIFNKGTADTDNTSTDDVPINLGHLVSEDKDTISIDILLAALNTNE</sequence>
<accession>A0ABW3LID0</accession>
<reference evidence="3" key="1">
    <citation type="journal article" date="2019" name="Int. J. Syst. Evol. Microbiol.">
        <title>The Global Catalogue of Microorganisms (GCM) 10K type strain sequencing project: providing services to taxonomists for standard genome sequencing and annotation.</title>
        <authorList>
            <consortium name="The Broad Institute Genomics Platform"/>
            <consortium name="The Broad Institute Genome Sequencing Center for Infectious Disease"/>
            <person name="Wu L."/>
            <person name="Ma J."/>
        </authorList>
    </citation>
    <scope>NUCLEOTIDE SEQUENCE [LARGE SCALE GENOMIC DNA]</scope>
    <source>
        <strain evidence="3">CCUG 56754</strain>
    </source>
</reference>
<keyword evidence="1" id="KW-0812">Transmembrane</keyword>
<keyword evidence="1" id="KW-0472">Membrane</keyword>